<protein>
    <submittedName>
        <fullName evidence="3">Zinc-binding protein</fullName>
    </submittedName>
</protein>
<dbReference type="Pfam" id="PF13451">
    <property type="entry name" value="zf_Tbcl"/>
    <property type="match status" value="1"/>
</dbReference>
<dbReference type="NCBIfam" id="TIGR04272">
    <property type="entry name" value="cxxc_cxxc_Mbark"/>
    <property type="match status" value="1"/>
</dbReference>
<dbReference type="InterPro" id="IPR026363">
    <property type="entry name" value="CxxC-x17-CxxC_dom"/>
</dbReference>
<dbReference type="AlphaFoldDB" id="A0A1F5YGR2"/>
<dbReference type="Pfam" id="PF23477">
    <property type="entry name" value="zf_Tbcl_2"/>
    <property type="match status" value="1"/>
</dbReference>
<feature type="domain" description="CxxC-x17-CxxC" evidence="2">
    <location>
        <begin position="59"/>
        <end position="95"/>
    </location>
</feature>
<evidence type="ECO:0000259" key="2">
    <source>
        <dbReference type="Pfam" id="PF23477"/>
    </source>
</evidence>
<name>A0A1F5YGR2_9BACT</name>
<gene>
    <name evidence="3" type="ORF">A2Y99_03115</name>
</gene>
<reference evidence="3 4" key="1">
    <citation type="journal article" date="2016" name="Nat. Commun.">
        <title>Thousands of microbial genomes shed light on interconnected biogeochemical processes in an aquifer system.</title>
        <authorList>
            <person name="Anantharaman K."/>
            <person name="Brown C.T."/>
            <person name="Hug L.A."/>
            <person name="Sharon I."/>
            <person name="Castelle C.J."/>
            <person name="Probst A.J."/>
            <person name="Thomas B.C."/>
            <person name="Singh A."/>
            <person name="Wilkins M.J."/>
            <person name="Karaoz U."/>
            <person name="Brodie E.L."/>
            <person name="Williams K.H."/>
            <person name="Hubbard S.S."/>
            <person name="Banfield J.F."/>
        </authorList>
    </citation>
    <scope>NUCLEOTIDE SEQUENCE [LARGE SCALE GENOMIC DNA]</scope>
</reference>
<dbReference type="EMBL" id="MFIY01000055">
    <property type="protein sequence ID" value="OGF99370.1"/>
    <property type="molecule type" value="Genomic_DNA"/>
</dbReference>
<accession>A0A1F5YGR2</accession>
<evidence type="ECO:0000313" key="3">
    <source>
        <dbReference type="EMBL" id="OGF99370.1"/>
    </source>
</evidence>
<feature type="domain" description="Probable zinc-binding" evidence="1">
    <location>
        <begin position="9"/>
        <end position="55"/>
    </location>
</feature>
<comment type="caution">
    <text evidence="3">The sequence shown here is derived from an EMBL/GenBank/DDBJ whole genome shotgun (WGS) entry which is preliminary data.</text>
</comment>
<dbReference type="Proteomes" id="UP000178230">
    <property type="component" value="Unassembled WGS sequence"/>
</dbReference>
<organism evidence="3 4">
    <name type="scientific">Candidatus Gottesmanbacteria bacterium RBG_13_37_7</name>
    <dbReference type="NCBI Taxonomy" id="1798369"/>
    <lineage>
        <taxon>Bacteria</taxon>
        <taxon>Candidatus Gottesmaniibacteriota</taxon>
    </lineage>
</organism>
<evidence type="ECO:0000259" key="1">
    <source>
        <dbReference type="Pfam" id="PF13451"/>
    </source>
</evidence>
<proteinExistence type="predicted"/>
<evidence type="ECO:0000313" key="4">
    <source>
        <dbReference type="Proteomes" id="UP000178230"/>
    </source>
</evidence>
<sequence>MQSTNSSFQDQTLTCKDCGREFIWTAGEQEFYKQKGFENPPFRCTECRSKRKADRMSNRKMTKITCGKCGQEDEVPFVPRKGTAVLCRNCFAENKQQK</sequence>
<dbReference type="InterPro" id="IPR025306">
    <property type="entry name" value="Zn-bnd_dom_prob"/>
</dbReference>